<feature type="domain" description="AMP-dependent synthetase/ligase" evidence="6">
    <location>
        <begin position="845"/>
        <end position="1275"/>
    </location>
</feature>
<dbReference type="Gene3D" id="3.40.50.12780">
    <property type="entry name" value="N-terminal domain of ligase-like"/>
    <property type="match status" value="1"/>
</dbReference>
<dbReference type="PANTHER" id="PTHR43272">
    <property type="entry name" value="LONG-CHAIN-FATTY-ACID--COA LIGASE"/>
    <property type="match status" value="1"/>
</dbReference>
<feature type="compositionally biased region" description="Pro residues" evidence="5">
    <location>
        <begin position="744"/>
        <end position="754"/>
    </location>
</feature>
<proteinExistence type="predicted"/>
<evidence type="ECO:0000256" key="5">
    <source>
        <dbReference type="SAM" id="MobiDB-lite"/>
    </source>
</evidence>
<dbReference type="SUPFAM" id="SSF56801">
    <property type="entry name" value="Acetyl-CoA synthetase-like"/>
    <property type="match status" value="1"/>
</dbReference>
<feature type="coiled-coil region" evidence="4">
    <location>
        <begin position="534"/>
        <end position="638"/>
    </location>
</feature>
<keyword evidence="8" id="KW-1185">Reference proteome</keyword>
<evidence type="ECO:0000313" key="8">
    <source>
        <dbReference type="Proteomes" id="UP000051952"/>
    </source>
</evidence>
<reference evidence="8" key="1">
    <citation type="submission" date="2015-09" db="EMBL/GenBank/DDBJ databases">
        <authorList>
            <consortium name="Pathogen Informatics"/>
        </authorList>
    </citation>
    <scope>NUCLEOTIDE SEQUENCE [LARGE SCALE GENOMIC DNA]</scope>
    <source>
        <strain evidence="8">Lake Konstanz</strain>
    </source>
</reference>
<keyword evidence="3" id="KW-0443">Lipid metabolism</keyword>
<feature type="region of interest" description="Disordered" evidence="5">
    <location>
        <begin position="792"/>
        <end position="815"/>
    </location>
</feature>
<feature type="coiled-coil region" evidence="4">
    <location>
        <begin position="143"/>
        <end position="191"/>
    </location>
</feature>
<organism evidence="7 8">
    <name type="scientific">Bodo saltans</name>
    <name type="common">Flagellated protozoan</name>
    <dbReference type="NCBI Taxonomy" id="75058"/>
    <lineage>
        <taxon>Eukaryota</taxon>
        <taxon>Discoba</taxon>
        <taxon>Euglenozoa</taxon>
        <taxon>Kinetoplastea</taxon>
        <taxon>Metakinetoplastina</taxon>
        <taxon>Eubodonida</taxon>
        <taxon>Bodonidae</taxon>
        <taxon>Bodo</taxon>
    </lineage>
</organism>
<dbReference type="OrthoDB" id="10253115at2759"/>
<dbReference type="Gene3D" id="1.10.287.1490">
    <property type="match status" value="1"/>
</dbReference>
<feature type="compositionally biased region" description="Polar residues" evidence="5">
    <location>
        <begin position="689"/>
        <end position="698"/>
    </location>
</feature>
<accession>A0A0S4JJP9</accession>
<keyword evidence="1 7" id="KW-0436">Ligase</keyword>
<dbReference type="InterPro" id="IPR000873">
    <property type="entry name" value="AMP-dep_synth/lig_dom"/>
</dbReference>
<feature type="region of interest" description="Disordered" evidence="5">
    <location>
        <begin position="689"/>
        <end position="754"/>
    </location>
</feature>
<keyword evidence="2" id="KW-0276">Fatty acid metabolism</keyword>
<dbReference type="Gene3D" id="1.10.287.510">
    <property type="entry name" value="Helix hairpin bin"/>
    <property type="match status" value="1"/>
</dbReference>
<protein>
    <submittedName>
        <fullName evidence="7">Long-chain-fatty-acid-CoA ligase, putative</fullName>
    </submittedName>
</protein>
<dbReference type="GO" id="GO:0005783">
    <property type="term" value="C:endoplasmic reticulum"/>
    <property type="evidence" value="ECO:0007669"/>
    <property type="project" value="TreeGrafter"/>
</dbReference>
<keyword evidence="4" id="KW-0175">Coiled coil</keyword>
<feature type="compositionally biased region" description="Polar residues" evidence="5">
    <location>
        <begin position="715"/>
        <end position="733"/>
    </location>
</feature>
<dbReference type="Pfam" id="PF23562">
    <property type="entry name" value="AMP-binding_C_3"/>
    <property type="match status" value="1"/>
</dbReference>
<dbReference type="GO" id="GO:0004467">
    <property type="term" value="F:long-chain fatty acid-CoA ligase activity"/>
    <property type="evidence" value="ECO:0007669"/>
    <property type="project" value="TreeGrafter"/>
</dbReference>
<dbReference type="Pfam" id="PF00501">
    <property type="entry name" value="AMP-binding"/>
    <property type="match status" value="1"/>
</dbReference>
<dbReference type="PANTHER" id="PTHR43272:SF32">
    <property type="entry name" value="AMP-DEPENDENT SYNTHETASE_LIGASE DOMAIN-CONTAINING PROTEIN"/>
    <property type="match status" value="1"/>
</dbReference>
<name>A0A0S4JJP9_BODSA</name>
<evidence type="ECO:0000256" key="1">
    <source>
        <dbReference type="ARBA" id="ARBA00022598"/>
    </source>
</evidence>
<feature type="compositionally biased region" description="Low complexity" evidence="5">
    <location>
        <begin position="699"/>
        <end position="714"/>
    </location>
</feature>
<evidence type="ECO:0000256" key="3">
    <source>
        <dbReference type="ARBA" id="ARBA00023098"/>
    </source>
</evidence>
<dbReference type="EMBL" id="CYKH01001813">
    <property type="protein sequence ID" value="CUG90319.1"/>
    <property type="molecule type" value="Genomic_DNA"/>
</dbReference>
<evidence type="ECO:0000256" key="4">
    <source>
        <dbReference type="SAM" id="Coils"/>
    </source>
</evidence>
<dbReference type="Proteomes" id="UP000051952">
    <property type="component" value="Unassembled WGS sequence"/>
</dbReference>
<feature type="region of interest" description="Disordered" evidence="5">
    <location>
        <begin position="760"/>
        <end position="779"/>
    </location>
</feature>
<evidence type="ECO:0000256" key="2">
    <source>
        <dbReference type="ARBA" id="ARBA00022832"/>
    </source>
</evidence>
<evidence type="ECO:0000259" key="6">
    <source>
        <dbReference type="Pfam" id="PF00501"/>
    </source>
</evidence>
<gene>
    <name evidence="7" type="ORF">BSAL_26115</name>
</gene>
<dbReference type="InterPro" id="IPR042099">
    <property type="entry name" value="ANL_N_sf"/>
</dbReference>
<feature type="coiled-coil region" evidence="4">
    <location>
        <begin position="220"/>
        <end position="348"/>
    </location>
</feature>
<feature type="coiled-coil region" evidence="4">
    <location>
        <begin position="381"/>
        <end position="408"/>
    </location>
</feature>
<dbReference type="GO" id="GO:0016020">
    <property type="term" value="C:membrane"/>
    <property type="evidence" value="ECO:0007669"/>
    <property type="project" value="TreeGrafter"/>
</dbReference>
<sequence>MGGNASTTESATKYAAAYTARSPNSADFRKRYADPQPDEVLQTLRNRVEEMEQYEDLYSTNIDVFRTQAEIDRREKTGLLSNVQKLRAQLVAVEETREAGESEKSKELQRRDEDCNRKILHMRKSLLLSEQSVGSLRSENEELAAKAAALDIQREECETLRRQIFQMNQNMTLLAQQNEQLQRALKRKEADVQADLDVYVKQLDVVQAQSATSKREMEVMSIKLRAQETLQQEIDSLRQQNLDLQGAINDVDKEASDLQAKHVMELQEKDDECAREVLNFRREVMALEKQVESLSLQNQHLVNKHRPQQITDEINRLTTQVQSLSDELDQKTRQNEAMQRALARKDQEREADVSELTDALRVAQDKINTLVGDLHSEQLIKGRQAKEITELKEKIDSLRLERDGIEADMHSKTRELQCQLDAISHRANTNQNEAETLKALATSMEEKHRVAVEVQRANHQSELRDALKAKDNQYAEAISDHVNQLEISSRLTASVRQQNAELSEEVAKLSGDAAQTEPLRAKIAQLEALLAHREEEASNDLQTFNSQADGLTRELNAVRAERDESRSELYDLRAQVDDLRKESDTIPTLEQELESVREKVIDMNAQAIKTEKTHAAHIEELQNQLAVYERQMNESIRSNSTTRELEFAVKNRQLASENERLRDIIRQYVPDAPLGTPDKVLAADTPSQFASPLVSPNLQQQQQQQQQFQQPLQQSASNNSLTRARSVPQQQDDAVSDNGERAAPPAPVPQQPRVPPLELSKALQGNSPAPRPTSPVQFLGRGASMYEGSVVSDEAGYHPSGGNHRGSAPRAGSEETVDSLMIGRPIAYGTQPQNSLQFETIPRLFERTAHALGDSVAIRYEKRPSEWEEVTWRQYYLRSFNFAKALSAEDMKPFQGVVICAANSPEWMTAFCGTIFCGGLPVACHPSWGPRHFFRIASECNAHVIVVDSGKSLQKFLAIKDQLPSVKHIVLFREAVPPALKSLHGDFILSLDQFLARANHATDESIALRGDKIEVEHAAAILYTSGTLEEPKGVVLSHDNLCFTAHSVMQSYFQEQNMPTLISFALHGEAQGAILDIVLPMLYVTNRQSPLAICIPKTGTASNLAATLRAGKPTVIAGTPALLAEVAQLVTAAPKSEGDAKLAAWASKVSLEASRNRQELSDITQIKGLSMASQVNERIRATIGLDRCTVVIGLGPIPVNVSEALAQAGIDVLEAYGSTETTGFATVSTTFHYRFGTSGVRLPGTELRVEPEEGLPASTKDGQILVRGRNVMLGYVGNDSVAKNAVDADNWMHTGDVGRVDELNLVTVTGRSKELFTALNGDKVSPSVIENELKRQCQALSNVVVVGDRRKYVVALVTLKCKKNAETGAWTDELDGDALSVNPDVLTVTTARRDKQWLEYISHVVSVYNSHAPSSVYKVRRFCILSSDISAEEMTPTKKIKRRLVTDRCINIIEKLYAEESPRSGK</sequence>
<evidence type="ECO:0000313" key="7">
    <source>
        <dbReference type="EMBL" id="CUG90319.1"/>
    </source>
</evidence>
<dbReference type="VEuPathDB" id="TriTrypDB:BSAL_26115"/>